<dbReference type="PANTHER" id="PTHR11705:SF143">
    <property type="entry name" value="SLL0236 PROTEIN"/>
    <property type="match status" value="1"/>
</dbReference>
<evidence type="ECO:0000256" key="6">
    <source>
        <dbReference type="ARBA" id="ARBA00023049"/>
    </source>
</evidence>
<evidence type="ECO:0000256" key="4">
    <source>
        <dbReference type="ARBA" id="ARBA00022801"/>
    </source>
</evidence>
<dbReference type="PANTHER" id="PTHR11705">
    <property type="entry name" value="PROTEASE FAMILY M14 CARBOXYPEPTIDASE A,B"/>
    <property type="match status" value="1"/>
</dbReference>
<keyword evidence="3" id="KW-0645">Protease</keyword>
<dbReference type="SMART" id="SM00631">
    <property type="entry name" value="Zn_pept"/>
    <property type="match status" value="1"/>
</dbReference>
<comment type="similarity">
    <text evidence="2 7">Belongs to the peptidase M14 family.</text>
</comment>
<evidence type="ECO:0000256" key="1">
    <source>
        <dbReference type="ARBA" id="ARBA00001947"/>
    </source>
</evidence>
<name>A0ABX6S0G9_9BACI</name>
<feature type="domain" description="Peptidase M14" evidence="10">
    <location>
        <begin position="32"/>
        <end position="326"/>
    </location>
</feature>
<evidence type="ECO:0000313" key="11">
    <source>
        <dbReference type="EMBL" id="QNF27228.1"/>
    </source>
</evidence>
<dbReference type="Gene3D" id="3.40.630.10">
    <property type="entry name" value="Zn peptidases"/>
    <property type="match status" value="1"/>
</dbReference>
<feature type="region of interest" description="Disordered" evidence="8">
    <location>
        <begin position="807"/>
        <end position="832"/>
    </location>
</feature>
<evidence type="ECO:0000313" key="12">
    <source>
        <dbReference type="Proteomes" id="UP000515490"/>
    </source>
</evidence>
<organism evidence="11 12">
    <name type="scientific">Metabacillus elymi</name>
    <dbReference type="NCBI Taxonomy" id="2745198"/>
    <lineage>
        <taxon>Bacteria</taxon>
        <taxon>Bacillati</taxon>
        <taxon>Bacillota</taxon>
        <taxon>Bacilli</taxon>
        <taxon>Bacillales</taxon>
        <taxon>Bacillaceae</taxon>
        <taxon>Metabacillus</taxon>
    </lineage>
</organism>
<dbReference type="Proteomes" id="UP000515490">
    <property type="component" value="Chromosome"/>
</dbReference>
<reference evidence="11 12" key="1">
    <citation type="submission" date="2020-06" db="EMBL/GenBank/DDBJ databases">
        <title>Metabacillus dokdonensis sp. nov., isolated from the rhizosphere of Elymus tsukushiensis, a plant native to the Dokdo Islands, Republic of Korea.</title>
        <authorList>
            <person name="Lee S.Y."/>
            <person name="Hwang Y.J."/>
            <person name="Son J.S."/>
            <person name="Ghim S.Y."/>
        </authorList>
    </citation>
    <scope>NUCLEOTIDE SEQUENCE [LARGE SCALE GENOMIC DNA]</scope>
    <source>
        <strain evidence="11 12">KUDC1714</strain>
    </source>
</reference>
<dbReference type="Pfam" id="PF00246">
    <property type="entry name" value="Peptidase_M14"/>
    <property type="match status" value="1"/>
</dbReference>
<accession>A0ABX6S0G9</accession>
<dbReference type="EMBL" id="CP055263">
    <property type="protein sequence ID" value="QNF27228.1"/>
    <property type="molecule type" value="Genomic_DNA"/>
</dbReference>
<feature type="signal peptide" evidence="9">
    <location>
        <begin position="1"/>
        <end position="24"/>
    </location>
</feature>
<dbReference type="RefSeq" id="WP_185653792.1">
    <property type="nucleotide sequence ID" value="NZ_CP055263.1"/>
</dbReference>
<evidence type="ECO:0000256" key="7">
    <source>
        <dbReference type="PROSITE-ProRule" id="PRU01379"/>
    </source>
</evidence>
<evidence type="ECO:0000256" key="5">
    <source>
        <dbReference type="ARBA" id="ARBA00022833"/>
    </source>
</evidence>
<protein>
    <recommendedName>
        <fullName evidence="10">Peptidase M14 domain-containing protein</fullName>
    </recommendedName>
</protein>
<proteinExistence type="inferred from homology"/>
<evidence type="ECO:0000256" key="2">
    <source>
        <dbReference type="ARBA" id="ARBA00005988"/>
    </source>
</evidence>
<evidence type="ECO:0000256" key="9">
    <source>
        <dbReference type="SAM" id="SignalP"/>
    </source>
</evidence>
<feature type="active site" description="Proton donor/acceptor" evidence="7">
    <location>
        <position position="293"/>
    </location>
</feature>
<keyword evidence="12" id="KW-1185">Reference proteome</keyword>
<sequence>MKKSLLLAFFLCIVLLVFPENSNAKSLVNPNQTYTYEEMTADIKNLGMAYPELITYKSLGKTPFGREMWAVGVGRGDATLFINSSHHAREWLTTNIAMEMIDQYSESYVNNTKIDGYSARSLLNEVTIWFVPMVNPDGVTLQKSGLNAFPSWTHQSLIKMNNGSKNFKRWKANAQGIDLNRQYPAGWELKSGLTNSYMNYPGKRALEAPEAAKLAAFTYWVDPEITVSYHSSGRTLFWNYKVKKGNYDRDYTIAKKVGNMTGYSLVMPTSTPSGSGYKDWFIETFDRPGLTPEISYYVPNTNPPISVFPEEWRRNKAVGLYLAQESDKLWEKKVTHVNKTITTFDTKSTLNRPDPDHASRKTLKPGVYTVDATKDKWLRVSTGTVKTWVYASSFVYGEVSNVNEPLLLLTKKTLFSMPLQNKNTKVLIDQQIVTAKKKWNNWYLINTTYGDRWITDASVLKNYSPTTINETYKLLVPKVAWEAPVYTAKRTSLQKNTVINATQQWNGWIRVQFDGKHYWMRKDHTLESFNVNNSTENVNQEIVLLTNKVLFNLPSYGSNSGKSVKAGTYQVVRKMNNWYGIKTSYGTKWVSHSSAITDNQTNKINTQYELVRPKVAHSIPSGSAAVRSIPVGTIVQATSEWEDWTSVIYDQQTYWLRTDSVLKPFTVEQSTEPIDQELVLITRKTLFTLPSYGSNTNESVEPMIVKATRQRGNWYAFNTVNGERWISSASVITDYHPTAINQQYELSQEKRGFTIPSTTAESLIIAKDSVVTGKQTWKDWILVEYSGKEYWVKTDATLVPYSPQQNMSKMLSTETSPETTSEQPEVKEEKIQ</sequence>
<dbReference type="InterPro" id="IPR000834">
    <property type="entry name" value="Peptidase_M14"/>
</dbReference>
<evidence type="ECO:0000256" key="8">
    <source>
        <dbReference type="SAM" id="MobiDB-lite"/>
    </source>
</evidence>
<keyword evidence="4" id="KW-0378">Hydrolase</keyword>
<keyword evidence="9" id="KW-0732">Signal</keyword>
<feature type="chain" id="PRO_5046130166" description="Peptidase M14 domain-containing protein" evidence="9">
    <location>
        <begin position="25"/>
        <end position="832"/>
    </location>
</feature>
<keyword evidence="5" id="KW-0862">Zinc</keyword>
<dbReference type="SUPFAM" id="SSF53187">
    <property type="entry name" value="Zn-dependent exopeptidases"/>
    <property type="match status" value="1"/>
</dbReference>
<evidence type="ECO:0000256" key="3">
    <source>
        <dbReference type="ARBA" id="ARBA00022670"/>
    </source>
</evidence>
<dbReference type="PROSITE" id="PS52035">
    <property type="entry name" value="PEPTIDASE_M14"/>
    <property type="match status" value="1"/>
</dbReference>
<gene>
    <name evidence="11" type="ORF">HUW50_06690</name>
</gene>
<evidence type="ECO:0000259" key="10">
    <source>
        <dbReference type="PROSITE" id="PS52035"/>
    </source>
</evidence>
<comment type="cofactor">
    <cofactor evidence="1">
        <name>Zn(2+)</name>
        <dbReference type="ChEBI" id="CHEBI:29105"/>
    </cofactor>
</comment>
<feature type="compositionally biased region" description="Low complexity" evidence="8">
    <location>
        <begin position="812"/>
        <end position="823"/>
    </location>
</feature>
<keyword evidence="6" id="KW-0482">Metalloprotease</keyword>